<comment type="caution">
    <text evidence="2">The sequence shown here is derived from an EMBL/GenBank/DDBJ whole genome shotgun (WGS) entry which is preliminary data.</text>
</comment>
<dbReference type="EMBL" id="JARJCW010000016">
    <property type="protein sequence ID" value="KAJ7216011.1"/>
    <property type="molecule type" value="Genomic_DNA"/>
</dbReference>
<dbReference type="Pfam" id="PF26632">
    <property type="entry name" value="DUF8205"/>
    <property type="match status" value="1"/>
</dbReference>
<evidence type="ECO:0000313" key="2">
    <source>
        <dbReference type="EMBL" id="KAJ7216011.1"/>
    </source>
</evidence>
<dbReference type="Proteomes" id="UP001219525">
    <property type="component" value="Unassembled WGS sequence"/>
</dbReference>
<protein>
    <recommendedName>
        <fullName evidence="1">DUF8205 domain-containing protein</fullName>
    </recommendedName>
</protein>
<feature type="domain" description="DUF8205" evidence="1">
    <location>
        <begin position="44"/>
        <end position="111"/>
    </location>
</feature>
<accession>A0AAD6VPM7</accession>
<proteinExistence type="predicted"/>
<dbReference type="AlphaFoldDB" id="A0AAD6VPM7"/>
<keyword evidence="3" id="KW-1185">Reference proteome</keyword>
<gene>
    <name evidence="2" type="ORF">GGX14DRAFT_442698</name>
</gene>
<name>A0AAD6VPM7_9AGAR</name>
<evidence type="ECO:0000259" key="1">
    <source>
        <dbReference type="Pfam" id="PF26632"/>
    </source>
</evidence>
<sequence>MEFAYGNDPHGMVVPIRIDSLAKEIVEEQLSLGGFQLVSDIPGDNGRTVPLNVSTCMEFINSHIRADEKNQLLLRTPMRSHDIQAIRDLATNTDTVSSAILMDKLARETIYAPMYKIIIEHRAAGKSLGQ</sequence>
<dbReference type="InterPro" id="IPR058518">
    <property type="entry name" value="DUF8205"/>
</dbReference>
<reference evidence="2" key="1">
    <citation type="submission" date="2023-03" db="EMBL/GenBank/DDBJ databases">
        <title>Massive genome expansion in bonnet fungi (Mycena s.s.) driven by repeated elements and novel gene families across ecological guilds.</title>
        <authorList>
            <consortium name="Lawrence Berkeley National Laboratory"/>
            <person name="Harder C.B."/>
            <person name="Miyauchi S."/>
            <person name="Viragh M."/>
            <person name="Kuo A."/>
            <person name="Thoen E."/>
            <person name="Andreopoulos B."/>
            <person name="Lu D."/>
            <person name="Skrede I."/>
            <person name="Drula E."/>
            <person name="Henrissat B."/>
            <person name="Morin E."/>
            <person name="Kohler A."/>
            <person name="Barry K."/>
            <person name="LaButti K."/>
            <person name="Morin E."/>
            <person name="Salamov A."/>
            <person name="Lipzen A."/>
            <person name="Mereny Z."/>
            <person name="Hegedus B."/>
            <person name="Baldrian P."/>
            <person name="Stursova M."/>
            <person name="Weitz H."/>
            <person name="Taylor A."/>
            <person name="Grigoriev I.V."/>
            <person name="Nagy L.G."/>
            <person name="Martin F."/>
            <person name="Kauserud H."/>
        </authorList>
    </citation>
    <scope>NUCLEOTIDE SEQUENCE</scope>
    <source>
        <strain evidence="2">9144</strain>
    </source>
</reference>
<organism evidence="2 3">
    <name type="scientific">Mycena pura</name>
    <dbReference type="NCBI Taxonomy" id="153505"/>
    <lineage>
        <taxon>Eukaryota</taxon>
        <taxon>Fungi</taxon>
        <taxon>Dikarya</taxon>
        <taxon>Basidiomycota</taxon>
        <taxon>Agaricomycotina</taxon>
        <taxon>Agaricomycetes</taxon>
        <taxon>Agaricomycetidae</taxon>
        <taxon>Agaricales</taxon>
        <taxon>Marasmiineae</taxon>
        <taxon>Mycenaceae</taxon>
        <taxon>Mycena</taxon>
    </lineage>
</organism>
<evidence type="ECO:0000313" key="3">
    <source>
        <dbReference type="Proteomes" id="UP001219525"/>
    </source>
</evidence>